<feature type="domain" description="Lumazine-binding" evidence="11">
    <location>
        <begin position="1"/>
        <end position="96"/>
    </location>
</feature>
<dbReference type="InterPro" id="IPR017938">
    <property type="entry name" value="Riboflavin_synthase-like_b-brl"/>
</dbReference>
<dbReference type="InterPro" id="IPR001783">
    <property type="entry name" value="Lumazine-bd"/>
</dbReference>
<feature type="domain" description="Lumazine-binding" evidence="11">
    <location>
        <begin position="97"/>
        <end position="193"/>
    </location>
</feature>
<dbReference type="GO" id="GO:0004746">
    <property type="term" value="F:riboflavin synthase activity"/>
    <property type="evidence" value="ECO:0007669"/>
    <property type="project" value="UniProtKB-EC"/>
</dbReference>
<evidence type="ECO:0000256" key="10">
    <source>
        <dbReference type="PROSITE-ProRule" id="PRU00524"/>
    </source>
</evidence>
<dbReference type="Gene3D" id="2.40.30.20">
    <property type="match status" value="2"/>
</dbReference>
<reference evidence="13" key="1">
    <citation type="journal article" date="2019" name="Int. J. Syst. Evol. Microbiol.">
        <title>The Global Catalogue of Microorganisms (GCM) 10K type strain sequencing project: providing services to taxonomists for standard genome sequencing and annotation.</title>
        <authorList>
            <consortium name="The Broad Institute Genomics Platform"/>
            <consortium name="The Broad Institute Genome Sequencing Center for Infectious Disease"/>
            <person name="Wu L."/>
            <person name="Ma J."/>
        </authorList>
    </citation>
    <scope>NUCLEOTIDE SEQUENCE [LARGE SCALE GENOMIC DNA]</scope>
    <source>
        <strain evidence="13">JCM 12165</strain>
    </source>
</reference>
<evidence type="ECO:0000256" key="3">
    <source>
        <dbReference type="ARBA" id="ARBA00004887"/>
    </source>
</evidence>
<dbReference type="NCBIfam" id="NF009566">
    <property type="entry name" value="PRK13020.1"/>
    <property type="match status" value="1"/>
</dbReference>
<evidence type="ECO:0000313" key="13">
    <source>
        <dbReference type="Proteomes" id="UP001595896"/>
    </source>
</evidence>
<accession>A0ABV9P2D2</accession>
<evidence type="ECO:0000256" key="2">
    <source>
        <dbReference type="ARBA" id="ARBA00002803"/>
    </source>
</evidence>
<keyword evidence="13" id="KW-1185">Reference proteome</keyword>
<evidence type="ECO:0000259" key="11">
    <source>
        <dbReference type="PROSITE" id="PS51177"/>
    </source>
</evidence>
<protein>
    <recommendedName>
        <fullName evidence="5 9">Riboflavin synthase</fullName>
        <ecNumber evidence="4 9">2.5.1.9</ecNumber>
    </recommendedName>
</protein>
<comment type="function">
    <text evidence="2">Catalyzes the dismutation of two molecules of 6,7-dimethyl-8-ribityllumazine, resulting in the formation of riboflavin and 5-amino-6-(D-ribitylamino)uracil.</text>
</comment>
<proteinExistence type="predicted"/>
<dbReference type="PROSITE" id="PS51177">
    <property type="entry name" value="LUMAZINE_BIND"/>
    <property type="match status" value="2"/>
</dbReference>
<dbReference type="EMBL" id="JBHSGK010000021">
    <property type="protein sequence ID" value="MFC4738014.1"/>
    <property type="molecule type" value="Genomic_DNA"/>
</dbReference>
<dbReference type="NCBIfam" id="TIGR00187">
    <property type="entry name" value="ribE"/>
    <property type="match status" value="1"/>
</dbReference>
<evidence type="ECO:0000256" key="8">
    <source>
        <dbReference type="ARBA" id="ARBA00022737"/>
    </source>
</evidence>
<sequence>MFTGIIEEKGKIVSMNETGEAIVMTVEAPEILSDVKLGDSIAVNGVCLTVASFEGSQFTVDLMPETVRATSLRLVSEGSEVNLERAMAAGGRFGGHFVSGHVDGTGIIKKKEADQNAVYVEIEVEPKLRQYLTMKGSVAVDGTSLTIFGLTDTSFTLSLIPHTLKETVMGSRQVGDPVNVECDMLAKYVEELLAVRFRTQEKPEAVSESFLKEHGFQ</sequence>
<dbReference type="PANTHER" id="PTHR21098:SF12">
    <property type="entry name" value="RIBOFLAVIN SYNTHASE"/>
    <property type="match status" value="1"/>
</dbReference>
<evidence type="ECO:0000256" key="4">
    <source>
        <dbReference type="ARBA" id="ARBA00012827"/>
    </source>
</evidence>
<evidence type="ECO:0000313" key="12">
    <source>
        <dbReference type="EMBL" id="MFC4738014.1"/>
    </source>
</evidence>
<dbReference type="SUPFAM" id="SSF63380">
    <property type="entry name" value="Riboflavin synthase domain-like"/>
    <property type="match status" value="2"/>
</dbReference>
<keyword evidence="7 12" id="KW-0808">Transferase</keyword>
<dbReference type="PIRSF" id="PIRSF000498">
    <property type="entry name" value="Riboflavin_syn_A"/>
    <property type="match status" value="1"/>
</dbReference>
<evidence type="ECO:0000256" key="9">
    <source>
        <dbReference type="NCBIfam" id="TIGR00187"/>
    </source>
</evidence>
<dbReference type="CDD" id="cd00402">
    <property type="entry name" value="Riboflavin_synthase_like"/>
    <property type="match status" value="1"/>
</dbReference>
<keyword evidence="6" id="KW-0686">Riboflavin biosynthesis</keyword>
<dbReference type="PANTHER" id="PTHR21098">
    <property type="entry name" value="RIBOFLAVIN SYNTHASE ALPHA CHAIN"/>
    <property type="match status" value="1"/>
</dbReference>
<evidence type="ECO:0000256" key="5">
    <source>
        <dbReference type="ARBA" id="ARBA00013950"/>
    </source>
</evidence>
<name>A0ABV9P2D2_9BACI</name>
<dbReference type="InterPro" id="IPR023366">
    <property type="entry name" value="ATP_synth_asu-like_sf"/>
</dbReference>
<comment type="catalytic activity">
    <reaction evidence="1">
        <text>2 6,7-dimethyl-8-(1-D-ribityl)lumazine + H(+) = 5-amino-6-(D-ribitylamino)uracil + riboflavin</text>
        <dbReference type="Rhea" id="RHEA:20772"/>
        <dbReference type="ChEBI" id="CHEBI:15378"/>
        <dbReference type="ChEBI" id="CHEBI:15934"/>
        <dbReference type="ChEBI" id="CHEBI:57986"/>
        <dbReference type="ChEBI" id="CHEBI:58201"/>
        <dbReference type="EC" id="2.5.1.9"/>
    </reaction>
</comment>
<evidence type="ECO:0000256" key="6">
    <source>
        <dbReference type="ARBA" id="ARBA00022619"/>
    </source>
</evidence>
<evidence type="ECO:0000256" key="1">
    <source>
        <dbReference type="ARBA" id="ARBA00000968"/>
    </source>
</evidence>
<dbReference type="RefSeq" id="WP_377910608.1">
    <property type="nucleotide sequence ID" value="NZ_JBHSGK010000021.1"/>
</dbReference>
<comment type="pathway">
    <text evidence="3">Cofactor biosynthesis; riboflavin biosynthesis; riboflavin from 2-hydroxy-3-oxobutyl phosphate and 5-amino-6-(D-ribitylamino)uracil: step 2/2.</text>
</comment>
<keyword evidence="8" id="KW-0677">Repeat</keyword>
<gene>
    <name evidence="12" type="primary">ribE</name>
    <name evidence="12" type="ORF">ACFO4L_15680</name>
</gene>
<dbReference type="Pfam" id="PF00677">
    <property type="entry name" value="Lum_binding"/>
    <property type="match status" value="2"/>
</dbReference>
<dbReference type="Proteomes" id="UP001595896">
    <property type="component" value="Unassembled WGS sequence"/>
</dbReference>
<comment type="caution">
    <text evidence="12">The sequence shown here is derived from an EMBL/GenBank/DDBJ whole genome shotgun (WGS) entry which is preliminary data.</text>
</comment>
<organism evidence="12 13">
    <name type="scientific">Bacillus daqingensis</name>
    <dbReference type="NCBI Taxonomy" id="872396"/>
    <lineage>
        <taxon>Bacteria</taxon>
        <taxon>Bacillati</taxon>
        <taxon>Bacillota</taxon>
        <taxon>Bacilli</taxon>
        <taxon>Bacillales</taxon>
        <taxon>Bacillaceae</taxon>
        <taxon>Bacillus</taxon>
    </lineage>
</organism>
<feature type="repeat" description="Lumazine-binding" evidence="10">
    <location>
        <begin position="1"/>
        <end position="96"/>
    </location>
</feature>
<feature type="repeat" description="Lumazine-binding" evidence="10">
    <location>
        <begin position="97"/>
        <end position="193"/>
    </location>
</feature>
<dbReference type="InterPro" id="IPR026017">
    <property type="entry name" value="Lumazine-bd_dom"/>
</dbReference>
<evidence type="ECO:0000256" key="7">
    <source>
        <dbReference type="ARBA" id="ARBA00022679"/>
    </source>
</evidence>
<dbReference type="NCBIfam" id="NF006767">
    <property type="entry name" value="PRK09289.1"/>
    <property type="match status" value="1"/>
</dbReference>
<dbReference type="EC" id="2.5.1.9" evidence="4 9"/>